<keyword evidence="1" id="KW-0812">Transmembrane</keyword>
<evidence type="ECO:0000256" key="1">
    <source>
        <dbReference type="SAM" id="Phobius"/>
    </source>
</evidence>
<feature type="transmembrane region" description="Helical" evidence="1">
    <location>
        <begin position="255"/>
        <end position="277"/>
    </location>
</feature>
<feature type="transmembrane region" description="Helical" evidence="1">
    <location>
        <begin position="147"/>
        <end position="165"/>
    </location>
</feature>
<feature type="transmembrane region" description="Helical" evidence="1">
    <location>
        <begin position="350"/>
        <end position="372"/>
    </location>
</feature>
<gene>
    <name evidence="2" type="ORF">N476_13455</name>
</gene>
<accession>A0A167EZ64</accession>
<keyword evidence="1" id="KW-0472">Membrane</keyword>
<feature type="transmembrane region" description="Helical" evidence="1">
    <location>
        <begin position="124"/>
        <end position="141"/>
    </location>
</feature>
<evidence type="ECO:0000313" key="2">
    <source>
        <dbReference type="EMBL" id="KZN51389.1"/>
    </source>
</evidence>
<name>A0A167EZ64_9GAMM</name>
<dbReference type="Proteomes" id="UP000076503">
    <property type="component" value="Unassembled WGS sequence"/>
</dbReference>
<feature type="transmembrane region" description="Helical" evidence="1">
    <location>
        <begin position="292"/>
        <end position="311"/>
    </location>
</feature>
<dbReference type="EMBL" id="AUXZ01000068">
    <property type="protein sequence ID" value="KZN51389.1"/>
    <property type="molecule type" value="Genomic_DNA"/>
</dbReference>
<keyword evidence="1" id="KW-1133">Transmembrane helix</keyword>
<feature type="transmembrane region" description="Helical" evidence="1">
    <location>
        <begin position="323"/>
        <end position="344"/>
    </location>
</feature>
<reference evidence="2 3" key="1">
    <citation type="submission" date="2013-07" db="EMBL/GenBank/DDBJ databases">
        <title>Comparative Genomic and Metabolomic Analysis of Twelve Strains of Pseudoalteromonas luteoviolacea.</title>
        <authorList>
            <person name="Vynne N.G."/>
            <person name="Mansson M."/>
            <person name="Gram L."/>
        </authorList>
    </citation>
    <scope>NUCLEOTIDE SEQUENCE [LARGE SCALE GENOMIC DNA]</scope>
    <source>
        <strain evidence="2 3">H33</strain>
    </source>
</reference>
<evidence type="ECO:0000313" key="3">
    <source>
        <dbReference type="Proteomes" id="UP000076503"/>
    </source>
</evidence>
<dbReference type="PATRIC" id="fig|1365251.3.peg.1898"/>
<feature type="transmembrane region" description="Helical" evidence="1">
    <location>
        <begin position="66"/>
        <end position="90"/>
    </location>
</feature>
<organism evidence="2 3">
    <name type="scientific">Pseudoalteromonas luteoviolacea H33</name>
    <dbReference type="NCBI Taxonomy" id="1365251"/>
    <lineage>
        <taxon>Bacteria</taxon>
        <taxon>Pseudomonadati</taxon>
        <taxon>Pseudomonadota</taxon>
        <taxon>Gammaproteobacteria</taxon>
        <taxon>Alteromonadales</taxon>
        <taxon>Pseudoalteromonadaceae</taxon>
        <taxon>Pseudoalteromonas</taxon>
    </lineage>
</organism>
<comment type="caution">
    <text evidence="2">The sequence shown here is derived from an EMBL/GenBank/DDBJ whole genome shotgun (WGS) entry which is preliminary data.</text>
</comment>
<feature type="transmembrane region" description="Helical" evidence="1">
    <location>
        <begin position="31"/>
        <end position="54"/>
    </location>
</feature>
<proteinExistence type="predicted"/>
<dbReference type="AlphaFoldDB" id="A0A167EZ64"/>
<sequence length="380" mass="44007">MLTQFFSLFTPLLLMLYIVQGYGKSEVVVFEAILSVTAFIAILVDYGTSTFYSFRNFNKKAAAKVATTLFVLKLFVSLVGGIIGAVIFYLFDFDLFVLAISILVLLVSSFEIPYIYFANNKTHVFSFIQSLKYPFCVLFIFVTDELYLSLVLSFVFVAFINLVYASKWFSFNFFFSYRIFGYTLSKYRTYTLTELLTGIFSQLDGFIASELLPKEQAFLYVFLRKFVRASNALLNYVYRIAFTRKMKGENTNDSLTSFLLIINLFGAVSFFILSWFLKSYYSELHTYTSFEYYFVVFLQSSLLLVGCLKVLTRNNKLYTKYLFSIHFKATFISAISFCIPIYFFSSYLDAILLSFFRLFADVLYIIVVFLCLKFGKVAKS</sequence>
<feature type="transmembrane region" description="Helical" evidence="1">
    <location>
        <begin position="96"/>
        <end position="117"/>
    </location>
</feature>
<protein>
    <submittedName>
        <fullName evidence="2">Uncharacterized protein</fullName>
    </submittedName>
</protein>